<gene>
    <name evidence="1" type="ORF">L2E82_46882</name>
</gene>
<comment type="caution">
    <text evidence="1">The sequence shown here is derived from an EMBL/GenBank/DDBJ whole genome shotgun (WGS) entry which is preliminary data.</text>
</comment>
<name>A0ACB8YUL8_CICIN</name>
<reference evidence="1 2" key="2">
    <citation type="journal article" date="2022" name="Mol. Ecol. Resour.">
        <title>The genomes of chicory, endive, great burdock and yacon provide insights into Asteraceae paleo-polyploidization history and plant inulin production.</title>
        <authorList>
            <person name="Fan W."/>
            <person name="Wang S."/>
            <person name="Wang H."/>
            <person name="Wang A."/>
            <person name="Jiang F."/>
            <person name="Liu H."/>
            <person name="Zhao H."/>
            <person name="Xu D."/>
            <person name="Zhang Y."/>
        </authorList>
    </citation>
    <scope>NUCLEOTIDE SEQUENCE [LARGE SCALE GENOMIC DNA]</scope>
    <source>
        <strain evidence="2">cv. Punajuju</strain>
        <tissue evidence="1">Leaves</tissue>
    </source>
</reference>
<reference evidence="2" key="1">
    <citation type="journal article" date="2022" name="Mol. Ecol. Resour.">
        <title>The genomes of chicory, endive, great burdock and yacon provide insights into Asteraceae palaeo-polyploidization history and plant inulin production.</title>
        <authorList>
            <person name="Fan W."/>
            <person name="Wang S."/>
            <person name="Wang H."/>
            <person name="Wang A."/>
            <person name="Jiang F."/>
            <person name="Liu H."/>
            <person name="Zhao H."/>
            <person name="Xu D."/>
            <person name="Zhang Y."/>
        </authorList>
    </citation>
    <scope>NUCLEOTIDE SEQUENCE [LARGE SCALE GENOMIC DNA]</scope>
    <source>
        <strain evidence="2">cv. Punajuju</strain>
    </source>
</reference>
<dbReference type="Proteomes" id="UP001055811">
    <property type="component" value="Linkage Group LG09"/>
</dbReference>
<evidence type="ECO:0000313" key="2">
    <source>
        <dbReference type="Proteomes" id="UP001055811"/>
    </source>
</evidence>
<keyword evidence="2" id="KW-1185">Reference proteome</keyword>
<accession>A0ACB8YUL8</accession>
<evidence type="ECO:0000313" key="1">
    <source>
        <dbReference type="EMBL" id="KAI3688936.1"/>
    </source>
</evidence>
<proteinExistence type="predicted"/>
<dbReference type="EMBL" id="CM042017">
    <property type="protein sequence ID" value="KAI3688936.1"/>
    <property type="molecule type" value="Genomic_DNA"/>
</dbReference>
<sequence>MKLHKSRKLKEDINVDGYEDDASNIDLQDYHRINPVPSSKQSIRPGPIQHGTPLMPYIPKDPTTPPPGSDHGNHVDVFP</sequence>
<organism evidence="1 2">
    <name type="scientific">Cichorium intybus</name>
    <name type="common">Chicory</name>
    <dbReference type="NCBI Taxonomy" id="13427"/>
    <lineage>
        <taxon>Eukaryota</taxon>
        <taxon>Viridiplantae</taxon>
        <taxon>Streptophyta</taxon>
        <taxon>Embryophyta</taxon>
        <taxon>Tracheophyta</taxon>
        <taxon>Spermatophyta</taxon>
        <taxon>Magnoliopsida</taxon>
        <taxon>eudicotyledons</taxon>
        <taxon>Gunneridae</taxon>
        <taxon>Pentapetalae</taxon>
        <taxon>asterids</taxon>
        <taxon>campanulids</taxon>
        <taxon>Asterales</taxon>
        <taxon>Asteraceae</taxon>
        <taxon>Cichorioideae</taxon>
        <taxon>Cichorieae</taxon>
        <taxon>Cichoriinae</taxon>
        <taxon>Cichorium</taxon>
    </lineage>
</organism>
<protein>
    <submittedName>
        <fullName evidence="1">Uncharacterized protein</fullName>
    </submittedName>
</protein>